<name>A0ABW3EHC6_9ACTN</name>
<protein>
    <submittedName>
        <fullName evidence="2">Universal stress protein</fullName>
    </submittedName>
</protein>
<dbReference type="Pfam" id="PF00582">
    <property type="entry name" value="Usp"/>
    <property type="match status" value="1"/>
</dbReference>
<comment type="caution">
    <text evidence="2">The sequence shown here is derived from an EMBL/GenBank/DDBJ whole genome shotgun (WGS) entry which is preliminary data.</text>
</comment>
<sequence>MTEPIVVGADGSDDAGRALDWSADEAVLRDRPLHIVHAVEIRHYRAPVFAPPETRRT</sequence>
<keyword evidence="3" id="KW-1185">Reference proteome</keyword>
<gene>
    <name evidence="2" type="ORF">ACFQ11_02025</name>
</gene>
<proteinExistence type="predicted"/>
<dbReference type="InterPro" id="IPR006016">
    <property type="entry name" value="UspA"/>
</dbReference>
<evidence type="ECO:0000313" key="3">
    <source>
        <dbReference type="Proteomes" id="UP001596972"/>
    </source>
</evidence>
<evidence type="ECO:0000313" key="2">
    <source>
        <dbReference type="EMBL" id="MFD0899165.1"/>
    </source>
</evidence>
<evidence type="ECO:0000259" key="1">
    <source>
        <dbReference type="Pfam" id="PF00582"/>
    </source>
</evidence>
<dbReference type="SUPFAM" id="SSF52402">
    <property type="entry name" value="Adenine nucleotide alpha hydrolases-like"/>
    <property type="match status" value="1"/>
</dbReference>
<dbReference type="Gene3D" id="3.40.50.620">
    <property type="entry name" value="HUPs"/>
    <property type="match status" value="1"/>
</dbReference>
<accession>A0ABW3EHC6</accession>
<dbReference type="RefSeq" id="WP_378295985.1">
    <property type="nucleotide sequence ID" value="NZ_JBHTJA010000002.1"/>
</dbReference>
<dbReference type="Proteomes" id="UP001596972">
    <property type="component" value="Unassembled WGS sequence"/>
</dbReference>
<dbReference type="EMBL" id="JBHTJA010000002">
    <property type="protein sequence ID" value="MFD0899165.1"/>
    <property type="molecule type" value="Genomic_DNA"/>
</dbReference>
<reference evidence="3" key="1">
    <citation type="journal article" date="2019" name="Int. J. Syst. Evol. Microbiol.">
        <title>The Global Catalogue of Microorganisms (GCM) 10K type strain sequencing project: providing services to taxonomists for standard genome sequencing and annotation.</title>
        <authorList>
            <consortium name="The Broad Institute Genomics Platform"/>
            <consortium name="The Broad Institute Genome Sequencing Center for Infectious Disease"/>
            <person name="Wu L."/>
            <person name="Ma J."/>
        </authorList>
    </citation>
    <scope>NUCLEOTIDE SEQUENCE [LARGE SCALE GENOMIC DNA]</scope>
    <source>
        <strain evidence="3">JCM 31202</strain>
    </source>
</reference>
<organism evidence="2 3">
    <name type="scientific">Actinomadura sediminis</name>
    <dbReference type="NCBI Taxonomy" id="1038904"/>
    <lineage>
        <taxon>Bacteria</taxon>
        <taxon>Bacillati</taxon>
        <taxon>Actinomycetota</taxon>
        <taxon>Actinomycetes</taxon>
        <taxon>Streptosporangiales</taxon>
        <taxon>Thermomonosporaceae</taxon>
        <taxon>Actinomadura</taxon>
    </lineage>
</organism>
<dbReference type="InterPro" id="IPR014729">
    <property type="entry name" value="Rossmann-like_a/b/a_fold"/>
</dbReference>
<feature type="domain" description="UspA" evidence="1">
    <location>
        <begin position="1"/>
        <end position="51"/>
    </location>
</feature>